<reference evidence="9" key="1">
    <citation type="journal article" date="2017" name="Nat. Microbiol.">
        <title>Global analysis of biosynthetic gene clusters reveals vast potential of secondary metabolite production in Penicillium species.</title>
        <authorList>
            <person name="Nielsen J.C."/>
            <person name="Grijseels S."/>
            <person name="Prigent S."/>
            <person name="Ji B."/>
            <person name="Dainat J."/>
            <person name="Nielsen K.F."/>
            <person name="Frisvad J.C."/>
            <person name="Workman M."/>
            <person name="Nielsen J."/>
        </authorList>
    </citation>
    <scope>NUCLEOTIDE SEQUENCE [LARGE SCALE GENOMIC DNA]</scope>
    <source>
        <strain evidence="9">IBT 24891</strain>
    </source>
</reference>
<feature type="transmembrane region" description="Helical" evidence="6">
    <location>
        <begin position="228"/>
        <end position="247"/>
    </location>
</feature>
<dbReference type="PANTHER" id="PTHR43791">
    <property type="entry name" value="PERMEASE-RELATED"/>
    <property type="match status" value="1"/>
</dbReference>
<keyword evidence="4 6" id="KW-1133">Transmembrane helix</keyword>
<dbReference type="EMBL" id="MLKD01000006">
    <property type="protein sequence ID" value="OQE25325.1"/>
    <property type="molecule type" value="Genomic_DNA"/>
</dbReference>
<feature type="transmembrane region" description="Helical" evidence="6">
    <location>
        <begin position="137"/>
        <end position="155"/>
    </location>
</feature>
<keyword evidence="3 6" id="KW-0812">Transmembrane</keyword>
<dbReference type="GO" id="GO:0022857">
    <property type="term" value="F:transmembrane transporter activity"/>
    <property type="evidence" value="ECO:0007669"/>
    <property type="project" value="InterPro"/>
</dbReference>
<dbReference type="Proteomes" id="UP000191285">
    <property type="component" value="Unassembled WGS sequence"/>
</dbReference>
<dbReference type="GO" id="GO:0016020">
    <property type="term" value="C:membrane"/>
    <property type="evidence" value="ECO:0007669"/>
    <property type="project" value="UniProtKB-SubCell"/>
</dbReference>
<dbReference type="AlphaFoldDB" id="A0A1V6TG44"/>
<evidence type="ECO:0000256" key="2">
    <source>
        <dbReference type="ARBA" id="ARBA00022448"/>
    </source>
</evidence>
<evidence type="ECO:0000313" key="8">
    <source>
        <dbReference type="EMBL" id="OQE25325.1"/>
    </source>
</evidence>
<feature type="transmembrane region" description="Helical" evidence="6">
    <location>
        <begin position="359"/>
        <end position="382"/>
    </location>
</feature>
<gene>
    <name evidence="8" type="ORF">PENSTE_c006G05175</name>
</gene>
<feature type="transmembrane region" description="Helical" evidence="6">
    <location>
        <begin position="394"/>
        <end position="413"/>
    </location>
</feature>
<evidence type="ECO:0000256" key="4">
    <source>
        <dbReference type="ARBA" id="ARBA00022989"/>
    </source>
</evidence>
<feature type="transmembrane region" description="Helical" evidence="6">
    <location>
        <begin position="419"/>
        <end position="442"/>
    </location>
</feature>
<dbReference type="STRING" id="303698.A0A1V6TG44"/>
<accession>A0A1V6TG44</accession>
<feature type="transmembrane region" description="Helical" evidence="6">
    <location>
        <begin position="96"/>
        <end position="113"/>
    </location>
</feature>
<keyword evidence="5 6" id="KW-0472">Membrane</keyword>
<name>A0A1V6TG44_9EURO</name>
<feature type="transmembrane region" description="Helical" evidence="6">
    <location>
        <begin position="191"/>
        <end position="216"/>
    </location>
</feature>
<evidence type="ECO:0000259" key="7">
    <source>
        <dbReference type="PROSITE" id="PS50850"/>
    </source>
</evidence>
<keyword evidence="2" id="KW-0813">Transport</keyword>
<feature type="transmembrane region" description="Helical" evidence="6">
    <location>
        <begin position="486"/>
        <end position="509"/>
    </location>
</feature>
<comment type="caution">
    <text evidence="8">The sequence shown here is derived from an EMBL/GenBank/DDBJ whole genome shotgun (WGS) entry which is preliminary data.</text>
</comment>
<feature type="transmembrane region" description="Helical" evidence="6">
    <location>
        <begin position="167"/>
        <end position="185"/>
    </location>
</feature>
<feature type="transmembrane region" description="Helical" evidence="6">
    <location>
        <begin position="454"/>
        <end position="474"/>
    </location>
</feature>
<proteinExistence type="predicted"/>
<evidence type="ECO:0000256" key="6">
    <source>
        <dbReference type="SAM" id="Phobius"/>
    </source>
</evidence>
<organism evidence="8 9">
    <name type="scientific">Penicillium steckii</name>
    <dbReference type="NCBI Taxonomy" id="303698"/>
    <lineage>
        <taxon>Eukaryota</taxon>
        <taxon>Fungi</taxon>
        <taxon>Dikarya</taxon>
        <taxon>Ascomycota</taxon>
        <taxon>Pezizomycotina</taxon>
        <taxon>Eurotiomycetes</taxon>
        <taxon>Eurotiomycetidae</taxon>
        <taxon>Eurotiales</taxon>
        <taxon>Aspergillaceae</taxon>
        <taxon>Penicillium</taxon>
    </lineage>
</organism>
<dbReference type="InterPro" id="IPR011701">
    <property type="entry name" value="MFS"/>
</dbReference>
<dbReference type="InterPro" id="IPR020846">
    <property type="entry name" value="MFS_dom"/>
</dbReference>
<feature type="domain" description="Major facilitator superfamily (MFS) profile" evidence="7">
    <location>
        <begin position="100"/>
        <end position="516"/>
    </location>
</feature>
<dbReference type="SUPFAM" id="SSF103473">
    <property type="entry name" value="MFS general substrate transporter"/>
    <property type="match status" value="1"/>
</dbReference>
<protein>
    <recommendedName>
        <fullName evidence="7">Major facilitator superfamily (MFS) profile domain-containing protein</fullName>
    </recommendedName>
</protein>
<dbReference type="Pfam" id="PF07690">
    <property type="entry name" value="MFS_1"/>
    <property type="match status" value="1"/>
</dbReference>
<dbReference type="OrthoDB" id="6730379at2759"/>
<dbReference type="InterPro" id="IPR036259">
    <property type="entry name" value="MFS_trans_sf"/>
</dbReference>
<dbReference type="Gene3D" id="1.20.1250.20">
    <property type="entry name" value="MFS general substrate transporter like domains"/>
    <property type="match status" value="2"/>
</dbReference>
<dbReference type="FunFam" id="1.20.1250.20:FF:000361">
    <property type="entry name" value="Unplaced genomic scaffold supercont1.2, whole genome shotgun sequence"/>
    <property type="match status" value="1"/>
</dbReference>
<dbReference type="PROSITE" id="PS50850">
    <property type="entry name" value="MFS"/>
    <property type="match status" value="1"/>
</dbReference>
<evidence type="ECO:0000256" key="5">
    <source>
        <dbReference type="ARBA" id="ARBA00023136"/>
    </source>
</evidence>
<keyword evidence="9" id="KW-1185">Reference proteome</keyword>
<comment type="subcellular location">
    <subcellularLocation>
        <location evidence="1">Membrane</location>
        <topology evidence="1">Multi-pass membrane protein</topology>
    </subcellularLocation>
</comment>
<evidence type="ECO:0000256" key="3">
    <source>
        <dbReference type="ARBA" id="ARBA00022692"/>
    </source>
</evidence>
<sequence length="554" mass="62020">MRGQGGETKLYPRIFPLKFANLSRSLFHQSRHITDLSQTNKMTDARSLPKPDAMHVEGTDTGKIHNGDAALALFDNLEDMHESFEPGEEKRLVRKIDLMILPFLAVCYAFYYIDKTTLSYAAIFGIEEDLNLSGTEYSWLSSIFYFGFLVWSLPTNLLMQRFPIGKYLGVNIFLWGFFLMLQAAAKNFTQLAVLRVISGAAEACSDPAFMLITSMWYTRRQQPIRIGLWYTANGFGIAVGGLLGYGIGQIKGALASWKYEFLIIGALCAVWGIVMIIFLPDSPVTAPRLSDREKRLAVERLRDNQTGIENRNFKPRQVLEAFLDWKVWTFFLLGFSGNIPNGGISNFGTLIIKGFGFSTLVTTLMQIPYGAFIAIMILAAVFINDRLPRNNRCIVAVAFLLPNLAGSFGLCYVPESNQVGRLICYYLTGSYNASFVIILSILTGNIAGHTKKVITNAMIFLGVCAGNIAGPFFYKAEQAPGYSLGIWSMIVANFVEIALILFLGACLAWENRRRDRIQQIVPGGDADDLRQLELDRTAFSDLTDKENLNFRFIY</sequence>
<dbReference type="PANTHER" id="PTHR43791:SF26">
    <property type="entry name" value="ALLANTOATE TRANSPORTER, PUTATIVE (AFU_ORTHOLOGUE AFUA_5G09470)-RELATED"/>
    <property type="match status" value="1"/>
</dbReference>
<evidence type="ECO:0000313" key="9">
    <source>
        <dbReference type="Proteomes" id="UP000191285"/>
    </source>
</evidence>
<feature type="transmembrane region" description="Helical" evidence="6">
    <location>
        <begin position="259"/>
        <end position="279"/>
    </location>
</feature>
<evidence type="ECO:0000256" key="1">
    <source>
        <dbReference type="ARBA" id="ARBA00004141"/>
    </source>
</evidence>